<evidence type="ECO:0000313" key="1">
    <source>
        <dbReference type="EMBL" id="TKI07272.1"/>
    </source>
</evidence>
<protein>
    <submittedName>
        <fullName evidence="1">Sugar phosphate isomerase/epimerase</fullName>
    </submittedName>
</protein>
<dbReference type="RefSeq" id="WP_136989556.1">
    <property type="nucleotide sequence ID" value="NZ_SZPQ01000006.1"/>
</dbReference>
<comment type="caution">
    <text evidence="1">The sequence shown here is derived from an EMBL/GenBank/DDBJ whole genome shotgun (WGS) entry which is preliminary data.</text>
</comment>
<name>A0ABY2SN74_9HYPH</name>
<keyword evidence="1" id="KW-0413">Isomerase</keyword>
<accession>A0ABY2SN74</accession>
<evidence type="ECO:0000313" key="2">
    <source>
        <dbReference type="Proteomes" id="UP000305202"/>
    </source>
</evidence>
<dbReference type="EMBL" id="SZPQ01000006">
    <property type="protein sequence ID" value="TKI07272.1"/>
    <property type="molecule type" value="Genomic_DNA"/>
</dbReference>
<dbReference type="SUPFAM" id="SSF51658">
    <property type="entry name" value="Xylose isomerase-like"/>
    <property type="match status" value="1"/>
</dbReference>
<dbReference type="GO" id="GO:0016853">
    <property type="term" value="F:isomerase activity"/>
    <property type="evidence" value="ECO:0007669"/>
    <property type="project" value="UniProtKB-KW"/>
</dbReference>
<dbReference type="Proteomes" id="UP000305202">
    <property type="component" value="Unassembled WGS sequence"/>
</dbReference>
<dbReference type="Gene3D" id="3.20.20.150">
    <property type="entry name" value="Divalent-metal-dependent TIM barrel enzymes"/>
    <property type="match status" value="1"/>
</dbReference>
<keyword evidence="2" id="KW-1185">Reference proteome</keyword>
<gene>
    <name evidence="1" type="ORF">FCN80_07575</name>
</gene>
<dbReference type="InterPro" id="IPR036237">
    <property type="entry name" value="Xyl_isomerase-like_sf"/>
</dbReference>
<reference evidence="1 2" key="1">
    <citation type="submission" date="2019-04" db="EMBL/GenBank/DDBJ databases">
        <authorList>
            <person name="Li M."/>
            <person name="Gao C."/>
        </authorList>
    </citation>
    <scope>NUCLEOTIDE SEQUENCE [LARGE SCALE GENOMIC DNA]</scope>
    <source>
        <strain evidence="1 2">BGMRC 2031</strain>
    </source>
</reference>
<organism evidence="1 2">
    <name type="scientific">Martelella alba</name>
    <dbReference type="NCBI Taxonomy" id="2590451"/>
    <lineage>
        <taxon>Bacteria</taxon>
        <taxon>Pseudomonadati</taxon>
        <taxon>Pseudomonadota</taxon>
        <taxon>Alphaproteobacteria</taxon>
        <taxon>Hyphomicrobiales</taxon>
        <taxon>Aurantimonadaceae</taxon>
        <taxon>Martelella</taxon>
    </lineage>
</organism>
<proteinExistence type="predicted"/>
<sequence>MKRDIFVVTAAYGHDGVLALGGQQKVLPFIAASGASGVEIRRELFNETHLKCLPDLHQAIRGYGLRCYYSAPEALFAPNGAVNPRLSLLLDEAEQLGAERLKLSLGHYMPGHAVSPSPRLPGGYHPQLLVENDQTECGALAPLKTFFAQAAADKTPIGMTFDMGNWQWVGESAVLAAQQLAPYIRYIHIKTALPTPTGWRAVPPGAGDEDWRHLLSLLPDNVPRGIEFPLYGEDLAAVTKEFVQLLH</sequence>